<proteinExistence type="inferred from homology"/>
<dbReference type="OrthoDB" id="7192131at2"/>
<dbReference type="PROSITE" id="PS52016">
    <property type="entry name" value="TONB_DEPENDENT_REC_3"/>
    <property type="match status" value="1"/>
</dbReference>
<dbReference type="RefSeq" id="WP_066850584.1">
    <property type="nucleotide sequence ID" value="NZ_CP019603.1"/>
</dbReference>
<comment type="similarity">
    <text evidence="11 12">Belongs to the TonB-dependent receptor family.</text>
</comment>
<evidence type="ECO:0000256" key="12">
    <source>
        <dbReference type="RuleBase" id="RU003357"/>
    </source>
</evidence>
<evidence type="ECO:0000256" key="7">
    <source>
        <dbReference type="ARBA" id="ARBA00023065"/>
    </source>
</evidence>
<evidence type="ECO:0000256" key="9">
    <source>
        <dbReference type="ARBA" id="ARBA00023136"/>
    </source>
</evidence>
<dbReference type="GO" id="GO:0006826">
    <property type="term" value="P:iron ion transport"/>
    <property type="evidence" value="ECO:0007669"/>
    <property type="project" value="UniProtKB-KW"/>
</dbReference>
<keyword evidence="10 11" id="KW-0998">Cell outer membrane</keyword>
<keyword evidence="8 12" id="KW-0798">TonB box</keyword>
<protein>
    <submittedName>
        <fullName evidence="16">TonB-dependent receptor</fullName>
    </submittedName>
</protein>
<keyword evidence="13" id="KW-0732">Signal</keyword>
<evidence type="ECO:0000256" key="13">
    <source>
        <dbReference type="SAM" id="SignalP"/>
    </source>
</evidence>
<dbReference type="InterPro" id="IPR039426">
    <property type="entry name" value="TonB-dep_rcpt-like"/>
</dbReference>
<dbReference type="Pfam" id="PF07715">
    <property type="entry name" value="Plug"/>
    <property type="match status" value="1"/>
</dbReference>
<evidence type="ECO:0000256" key="1">
    <source>
        <dbReference type="ARBA" id="ARBA00004571"/>
    </source>
</evidence>
<feature type="signal peptide" evidence="13">
    <location>
        <begin position="1"/>
        <end position="25"/>
    </location>
</feature>
<dbReference type="AlphaFoldDB" id="A0A1Z1FH21"/>
<dbReference type="GO" id="GO:0009279">
    <property type="term" value="C:cell outer membrane"/>
    <property type="evidence" value="ECO:0007669"/>
    <property type="project" value="UniProtKB-SubCell"/>
</dbReference>
<evidence type="ECO:0000259" key="15">
    <source>
        <dbReference type="Pfam" id="PF07715"/>
    </source>
</evidence>
<keyword evidence="18" id="KW-1185">Reference proteome</keyword>
<evidence type="ECO:0000313" key="16">
    <source>
        <dbReference type="EMBL" id="ARU18052.1"/>
    </source>
</evidence>
<keyword evidence="16" id="KW-0614">Plasmid</keyword>
<name>A0A1Z1FH21_9SPHN</name>
<dbReference type="Gene3D" id="2.40.170.20">
    <property type="entry name" value="TonB-dependent receptor, beta-barrel domain"/>
    <property type="match status" value="2"/>
</dbReference>
<dbReference type="EMBL" id="CP019603">
    <property type="protein sequence ID" value="ARU18052.1"/>
    <property type="molecule type" value="Genomic_DNA"/>
</dbReference>
<accession>A0A1Z1FH21</accession>
<dbReference type="PANTHER" id="PTHR32552:SF81">
    <property type="entry name" value="TONB-DEPENDENT OUTER MEMBRANE RECEPTOR"/>
    <property type="match status" value="1"/>
</dbReference>
<keyword evidence="3 11" id="KW-1134">Transmembrane beta strand</keyword>
<evidence type="ECO:0000256" key="6">
    <source>
        <dbReference type="ARBA" id="ARBA00023004"/>
    </source>
</evidence>
<evidence type="ECO:0000259" key="14">
    <source>
        <dbReference type="Pfam" id="PF00593"/>
    </source>
</evidence>
<dbReference type="PANTHER" id="PTHR32552">
    <property type="entry name" value="FERRICHROME IRON RECEPTOR-RELATED"/>
    <property type="match status" value="1"/>
</dbReference>
<evidence type="ECO:0000256" key="11">
    <source>
        <dbReference type="PROSITE-ProRule" id="PRU01360"/>
    </source>
</evidence>
<evidence type="ECO:0000313" key="19">
    <source>
        <dbReference type="Proteomes" id="UP000515297"/>
    </source>
</evidence>
<keyword evidence="7" id="KW-0406">Ion transport</keyword>
<evidence type="ECO:0000256" key="5">
    <source>
        <dbReference type="ARBA" id="ARBA00022692"/>
    </source>
</evidence>
<evidence type="ECO:0000256" key="4">
    <source>
        <dbReference type="ARBA" id="ARBA00022496"/>
    </source>
</evidence>
<evidence type="ECO:0000256" key="2">
    <source>
        <dbReference type="ARBA" id="ARBA00022448"/>
    </source>
</evidence>
<gene>
    <name evidence="16" type="ORF">A9D14_17285</name>
    <name evidence="17" type="ORF">H4O24_17010</name>
</gene>
<reference evidence="17 19" key="2">
    <citation type="submission" date="2020-08" db="EMBL/GenBank/DDBJ databases">
        <authorList>
            <person name="Liu G."/>
            <person name="Sun C."/>
        </authorList>
    </citation>
    <scope>NUCLEOTIDE SEQUENCE [LARGE SCALE GENOMIC DNA]</scope>
    <source>
        <strain evidence="17 19">OT19</strain>
        <plasmid evidence="17 19">plas1</plasmid>
    </source>
</reference>
<keyword evidence="6" id="KW-0408">Iron</keyword>
<feature type="domain" description="TonB-dependent receptor plug" evidence="15">
    <location>
        <begin position="49"/>
        <end position="155"/>
    </location>
</feature>
<geneLocation type="plasmid" evidence="17 19">
    <name>plas1</name>
</geneLocation>
<dbReference type="Pfam" id="PF00593">
    <property type="entry name" value="TonB_dep_Rec_b-barrel"/>
    <property type="match status" value="1"/>
</dbReference>
<keyword evidence="2 11" id="KW-0813">Transport</keyword>
<dbReference type="Proteomes" id="UP000515297">
    <property type="component" value="Plasmid plas1"/>
</dbReference>
<dbReference type="KEGG" id="cman:A9D14_17285"/>
<comment type="subcellular location">
    <subcellularLocation>
        <location evidence="1 11">Cell outer membrane</location>
        <topology evidence="1 11">Multi-pass membrane protein</topology>
    </subcellularLocation>
</comment>
<organism evidence="16 18">
    <name type="scientific">Croceicoccus marinus</name>
    <dbReference type="NCBI Taxonomy" id="450378"/>
    <lineage>
        <taxon>Bacteria</taxon>
        <taxon>Pseudomonadati</taxon>
        <taxon>Pseudomonadota</taxon>
        <taxon>Alphaproteobacteria</taxon>
        <taxon>Sphingomonadales</taxon>
        <taxon>Erythrobacteraceae</taxon>
        <taxon>Croceicoccus</taxon>
    </lineage>
</organism>
<keyword evidence="9 11" id="KW-0472">Membrane</keyword>
<keyword evidence="5 11" id="KW-0812">Transmembrane</keyword>
<dbReference type="InterPro" id="IPR036942">
    <property type="entry name" value="Beta-barrel_TonB_sf"/>
</dbReference>
<geneLocation type="plasmid" evidence="16">
    <name>pCME4A9I</name>
</geneLocation>
<keyword evidence="4" id="KW-0410">Iron transport</keyword>
<evidence type="ECO:0000313" key="17">
    <source>
        <dbReference type="EMBL" id="QNE07557.1"/>
    </source>
</evidence>
<feature type="domain" description="TonB-dependent receptor-like beta-barrel" evidence="14">
    <location>
        <begin position="312"/>
        <end position="731"/>
    </location>
</feature>
<dbReference type="InterPro" id="IPR000531">
    <property type="entry name" value="Beta-barrel_TonB"/>
</dbReference>
<dbReference type="InterPro" id="IPR012910">
    <property type="entry name" value="Plug_dom"/>
</dbReference>
<evidence type="ECO:0000313" key="18">
    <source>
        <dbReference type="Proteomes" id="UP000195807"/>
    </source>
</evidence>
<dbReference type="Proteomes" id="UP000195807">
    <property type="component" value="Plasmid pCME4A9I"/>
</dbReference>
<reference evidence="16 18" key="1">
    <citation type="submission" date="2017-01" db="EMBL/GenBank/DDBJ databases">
        <title>Complete genome sequence of esterase-producing bacterium Croceicoccus marinus E4A9.</title>
        <authorList>
            <person name="Wu Y.-H."/>
            <person name="Cheng H."/>
            <person name="Xu L."/>
            <person name="Huo Y.-Y."/>
            <person name="Wang C.-S."/>
            <person name="Xu X.-W."/>
        </authorList>
    </citation>
    <scope>NUCLEOTIDE SEQUENCE [LARGE SCALE GENOMIC DNA]</scope>
    <source>
        <strain evidence="16 18">E4A9</strain>
        <plasmid evidence="16">pCME4A9I</plasmid>
        <plasmid evidence="18">Plasmid pcme4a9i</plasmid>
    </source>
</reference>
<evidence type="ECO:0000256" key="10">
    <source>
        <dbReference type="ARBA" id="ARBA00023237"/>
    </source>
</evidence>
<geneLocation type="plasmid" evidence="18">
    <name>pcme4a9i</name>
</geneLocation>
<dbReference type="STRING" id="450378.GCA_001661675_03475"/>
<dbReference type="SUPFAM" id="SSF56935">
    <property type="entry name" value="Porins"/>
    <property type="match status" value="1"/>
</dbReference>
<evidence type="ECO:0000256" key="3">
    <source>
        <dbReference type="ARBA" id="ARBA00022452"/>
    </source>
</evidence>
<evidence type="ECO:0000256" key="8">
    <source>
        <dbReference type="ARBA" id="ARBA00023077"/>
    </source>
</evidence>
<dbReference type="EMBL" id="CP060053">
    <property type="protein sequence ID" value="QNE07557.1"/>
    <property type="molecule type" value="Genomic_DNA"/>
</dbReference>
<sequence>MRVPHYRHFLFASCALGVVATPAFAQDPGPAPTDDGVIIVTAQNRSENVQDVPIAIDVIGDEAIEDAGITDFQDLSRVAPVLNITQDGNYTRVAVRGVGTNSNDEGQDQSVAVNIDGEYINRPNVLNLALFDIDRIEVLRGPQGTLYGRNATGGAINFITRKAGTEFGADINATYGNYDHRKLEAGVDIPFGPIGGLRLAGVYNKRDGYFFHPNREAAGSDKVRSGTADNLGARATISLTPTDALTIDLSGEYVHNENIVGAFASYNFNAPGQGPGPDCSQNGFVDAAPLIPGGQCIPLNTNVADAFPDRSSYDGPVPQIPLNPNEQDSYAVRGKVQYDLGGATLTYLGGYRRTDQDTDLALPRYTFYEFDNTVETQSHELRLNGTAGALTYQGGFFYYREQLSNLRGLYSPFIGPNGSFLNTFARDTDSKSYAGFGQVEFAVTDTVTLVGGLRYTIDRRDGVFGNYGFRFNTAPVAPEGPPNSIVELEQDNEQLTWLAGVNYQPNMDTLIYGKVSTGYKSGGFDSVGPYDPETNTAYEGGVKLNLGPRGEHVLNAAGFYYDYTDLQTAVLLDPGIGQQVFNAGAATIWGVEVEGNFKLSPLDTFSASFNYLNAEYDELFASYAIFDTENPNNNGLPDLDPGPALVQPNLAGNTLPQSPKFTITLGYDHVFELGNAGTITASAYSRFKSEYFTTIFNYRSGEQEAFTQTDLSLKYQPLSEVWSIQAFVRNLEDEQPLAYANFVSAGPDDNFDFAFQAPRTYGVRVGVEF</sequence>
<feature type="chain" id="PRO_5036030732" evidence="13">
    <location>
        <begin position="26"/>
        <end position="769"/>
    </location>
</feature>
<keyword evidence="16" id="KW-0675">Receptor</keyword>